<sequence>MSLEEGWKKKIEWTFVISLWRAKKTLSFNRSAIVLSFHYAILEKVYEKGRGEKWQDISHGPLLEALKCRCKLFDLRRREANVFLVKVALEGCGIQKEEEVKMHTAWYLEKIFGWNAILDLQWAELPFITAVEIDKDITIDMPRRCRSVKSSPPYHFTSYLMISHCAANEETLPDPWFFVLTCSALIPLPQ</sequence>
<protein>
    <submittedName>
        <fullName evidence="1">Uncharacterized protein</fullName>
    </submittedName>
</protein>
<accession>A0A5C7IHI8</accession>
<proteinExistence type="predicted"/>
<evidence type="ECO:0000313" key="1">
    <source>
        <dbReference type="EMBL" id="TXG68797.1"/>
    </source>
</evidence>
<gene>
    <name evidence="1" type="ORF">EZV62_003732</name>
</gene>
<organism evidence="1 2">
    <name type="scientific">Acer yangbiense</name>
    <dbReference type="NCBI Taxonomy" id="1000413"/>
    <lineage>
        <taxon>Eukaryota</taxon>
        <taxon>Viridiplantae</taxon>
        <taxon>Streptophyta</taxon>
        <taxon>Embryophyta</taxon>
        <taxon>Tracheophyta</taxon>
        <taxon>Spermatophyta</taxon>
        <taxon>Magnoliopsida</taxon>
        <taxon>eudicotyledons</taxon>
        <taxon>Gunneridae</taxon>
        <taxon>Pentapetalae</taxon>
        <taxon>rosids</taxon>
        <taxon>malvids</taxon>
        <taxon>Sapindales</taxon>
        <taxon>Sapindaceae</taxon>
        <taxon>Hippocastanoideae</taxon>
        <taxon>Acereae</taxon>
        <taxon>Acer</taxon>
    </lineage>
</organism>
<dbReference type="Proteomes" id="UP000323000">
    <property type="component" value="Chromosome 2"/>
</dbReference>
<dbReference type="AlphaFoldDB" id="A0A5C7IHI8"/>
<keyword evidence="2" id="KW-1185">Reference proteome</keyword>
<name>A0A5C7IHI8_9ROSI</name>
<dbReference type="EMBL" id="VAHF01000002">
    <property type="protein sequence ID" value="TXG68797.1"/>
    <property type="molecule type" value="Genomic_DNA"/>
</dbReference>
<comment type="caution">
    <text evidence="1">The sequence shown here is derived from an EMBL/GenBank/DDBJ whole genome shotgun (WGS) entry which is preliminary data.</text>
</comment>
<evidence type="ECO:0000313" key="2">
    <source>
        <dbReference type="Proteomes" id="UP000323000"/>
    </source>
</evidence>
<reference evidence="2" key="1">
    <citation type="journal article" date="2019" name="Gigascience">
        <title>De novo genome assembly of the endangered Acer yangbiense, a plant species with extremely small populations endemic to Yunnan Province, China.</title>
        <authorList>
            <person name="Yang J."/>
            <person name="Wariss H.M."/>
            <person name="Tao L."/>
            <person name="Zhang R."/>
            <person name="Yun Q."/>
            <person name="Hollingsworth P."/>
            <person name="Dao Z."/>
            <person name="Luo G."/>
            <person name="Guo H."/>
            <person name="Ma Y."/>
            <person name="Sun W."/>
        </authorList>
    </citation>
    <scope>NUCLEOTIDE SEQUENCE [LARGE SCALE GENOMIC DNA]</scope>
    <source>
        <strain evidence="2">cv. Malutang</strain>
    </source>
</reference>